<dbReference type="AlphaFoldDB" id="A0A553JQD3"/>
<protein>
    <submittedName>
        <fullName evidence="1">Uncharacterized protein</fullName>
    </submittedName>
</protein>
<dbReference type="EMBL" id="VKGK01000009">
    <property type="protein sequence ID" value="TRY14677.1"/>
    <property type="molecule type" value="Genomic_DNA"/>
</dbReference>
<evidence type="ECO:0000313" key="1">
    <source>
        <dbReference type="EMBL" id="TRY14677.1"/>
    </source>
</evidence>
<reference evidence="2" key="1">
    <citation type="submission" date="2019-07" db="EMBL/GenBank/DDBJ databases">
        <title>Shewanella sp. YLB-08 draft genomic sequence.</title>
        <authorList>
            <person name="Yu L."/>
        </authorList>
    </citation>
    <scope>NUCLEOTIDE SEQUENCE [LARGE SCALE GENOMIC DNA]</scope>
    <source>
        <strain evidence="2">JCM 20706</strain>
    </source>
</reference>
<keyword evidence="2" id="KW-1185">Reference proteome</keyword>
<gene>
    <name evidence="1" type="ORF">FN961_09430</name>
</gene>
<proteinExistence type="predicted"/>
<sequence length="79" mass="9210">MDRMSSHFEFDGQVYRFKFGVDDEPASRACASECGFFIPDDEDEQIDDTPISCYNCMNRRWLADGMECTNEPQLWLVKV</sequence>
<evidence type="ECO:0000313" key="2">
    <source>
        <dbReference type="Proteomes" id="UP000318126"/>
    </source>
</evidence>
<accession>A0A553JQD3</accession>
<dbReference type="OrthoDB" id="5359740at2"/>
<comment type="caution">
    <text evidence="1">The sequence shown here is derived from an EMBL/GenBank/DDBJ whole genome shotgun (WGS) entry which is preliminary data.</text>
</comment>
<organism evidence="1 2">
    <name type="scientific">Shewanella hanedai</name>
    <name type="common">Alteromonas hanedai</name>
    <dbReference type="NCBI Taxonomy" id="25"/>
    <lineage>
        <taxon>Bacteria</taxon>
        <taxon>Pseudomonadati</taxon>
        <taxon>Pseudomonadota</taxon>
        <taxon>Gammaproteobacteria</taxon>
        <taxon>Alteromonadales</taxon>
        <taxon>Shewanellaceae</taxon>
        <taxon>Shewanella</taxon>
    </lineage>
</organism>
<dbReference type="Proteomes" id="UP000318126">
    <property type="component" value="Unassembled WGS sequence"/>
</dbReference>
<name>A0A553JQD3_SHEHA</name>